<evidence type="ECO:0000313" key="3">
    <source>
        <dbReference type="EMBL" id="PSS23010.1"/>
    </source>
</evidence>
<feature type="compositionally biased region" description="Basic and acidic residues" evidence="1">
    <location>
        <begin position="83"/>
        <end position="113"/>
    </location>
</feature>
<keyword evidence="2" id="KW-0812">Transmembrane</keyword>
<keyword evidence="2" id="KW-1133">Transmembrane helix</keyword>
<organism evidence="3 4">
    <name type="scientific">Amorphotheca resinae ATCC 22711</name>
    <dbReference type="NCBI Taxonomy" id="857342"/>
    <lineage>
        <taxon>Eukaryota</taxon>
        <taxon>Fungi</taxon>
        <taxon>Dikarya</taxon>
        <taxon>Ascomycota</taxon>
        <taxon>Pezizomycotina</taxon>
        <taxon>Leotiomycetes</taxon>
        <taxon>Helotiales</taxon>
        <taxon>Amorphothecaceae</taxon>
        <taxon>Amorphotheca</taxon>
    </lineage>
</organism>
<evidence type="ECO:0000256" key="1">
    <source>
        <dbReference type="SAM" id="MobiDB-lite"/>
    </source>
</evidence>
<name>A0A2T3B817_AMORE</name>
<proteinExistence type="predicted"/>
<dbReference type="InParanoid" id="A0A2T3B817"/>
<keyword evidence="2" id="KW-0472">Membrane</keyword>
<evidence type="ECO:0000313" key="4">
    <source>
        <dbReference type="Proteomes" id="UP000241818"/>
    </source>
</evidence>
<dbReference type="Proteomes" id="UP000241818">
    <property type="component" value="Unassembled WGS sequence"/>
</dbReference>
<accession>A0A2T3B817</accession>
<dbReference type="RefSeq" id="XP_024723056.1">
    <property type="nucleotide sequence ID" value="XM_024864464.1"/>
</dbReference>
<protein>
    <submittedName>
        <fullName evidence="3">Uncharacterized protein</fullName>
    </submittedName>
</protein>
<dbReference type="AlphaFoldDB" id="A0A2T3B817"/>
<feature type="transmembrane region" description="Helical" evidence="2">
    <location>
        <begin position="26"/>
        <end position="47"/>
    </location>
</feature>
<dbReference type="EMBL" id="KZ679008">
    <property type="protein sequence ID" value="PSS23010.1"/>
    <property type="molecule type" value="Genomic_DNA"/>
</dbReference>
<sequence>MVALVFIFPFFFFLMTGRDPLLVCTISLRCSALSIMFTAFFFISLGFSSLRYQVIIYPPEPPPRAWCEERQAGRQAGSLLFQKEQEKKEEERKEGRMDGWMEGRKEEGRSLLR</sequence>
<reference evidence="3 4" key="1">
    <citation type="journal article" date="2018" name="New Phytol.">
        <title>Comparative genomics and transcriptomics depict ericoid mycorrhizal fungi as versatile saprotrophs and plant mutualists.</title>
        <authorList>
            <person name="Martino E."/>
            <person name="Morin E."/>
            <person name="Grelet G.A."/>
            <person name="Kuo A."/>
            <person name="Kohler A."/>
            <person name="Daghino S."/>
            <person name="Barry K.W."/>
            <person name="Cichocki N."/>
            <person name="Clum A."/>
            <person name="Dockter R.B."/>
            <person name="Hainaut M."/>
            <person name="Kuo R.C."/>
            <person name="LaButti K."/>
            <person name="Lindahl B.D."/>
            <person name="Lindquist E.A."/>
            <person name="Lipzen A."/>
            <person name="Khouja H.R."/>
            <person name="Magnuson J."/>
            <person name="Murat C."/>
            <person name="Ohm R.A."/>
            <person name="Singer S.W."/>
            <person name="Spatafora J.W."/>
            <person name="Wang M."/>
            <person name="Veneault-Fourrey C."/>
            <person name="Henrissat B."/>
            <person name="Grigoriev I.V."/>
            <person name="Martin F.M."/>
            <person name="Perotto S."/>
        </authorList>
    </citation>
    <scope>NUCLEOTIDE SEQUENCE [LARGE SCALE GENOMIC DNA]</scope>
    <source>
        <strain evidence="3 4">ATCC 22711</strain>
    </source>
</reference>
<evidence type="ECO:0000256" key="2">
    <source>
        <dbReference type="SAM" id="Phobius"/>
    </source>
</evidence>
<keyword evidence="4" id="KW-1185">Reference proteome</keyword>
<feature type="region of interest" description="Disordered" evidence="1">
    <location>
        <begin position="78"/>
        <end position="113"/>
    </location>
</feature>
<gene>
    <name evidence="3" type="ORF">M430DRAFT_212059</name>
</gene>
<dbReference type="GeneID" id="36572545"/>